<gene>
    <name evidence="1" type="ORF">K8W24_09825</name>
</gene>
<accession>A0A921KQU3</accession>
<reference evidence="1" key="2">
    <citation type="submission" date="2021-09" db="EMBL/GenBank/DDBJ databases">
        <authorList>
            <person name="Gilroy R."/>
        </authorList>
    </citation>
    <scope>NUCLEOTIDE SEQUENCE</scope>
    <source>
        <strain evidence="1">1647</strain>
    </source>
</reference>
<name>A0A921KQU3_9MICO</name>
<evidence type="ECO:0000313" key="2">
    <source>
        <dbReference type="Proteomes" id="UP000775129"/>
    </source>
</evidence>
<sequence>MPEQPALTPTRIAQVLERTPTSSFVGGRFLGGTAALEVIDPATGTALTRVVDADAASVGAKA</sequence>
<evidence type="ECO:0000313" key="1">
    <source>
        <dbReference type="EMBL" id="HJF50079.1"/>
    </source>
</evidence>
<comment type="caution">
    <text evidence="1">The sequence shown here is derived from an EMBL/GenBank/DDBJ whole genome shotgun (WGS) entry which is preliminary data.</text>
</comment>
<organism evidence="1 2">
    <name type="scientific">Brachybacterium paraconglomeratum</name>
    <dbReference type="NCBI Taxonomy" id="173362"/>
    <lineage>
        <taxon>Bacteria</taxon>
        <taxon>Bacillati</taxon>
        <taxon>Actinomycetota</taxon>
        <taxon>Actinomycetes</taxon>
        <taxon>Micrococcales</taxon>
        <taxon>Dermabacteraceae</taxon>
        <taxon>Brachybacterium</taxon>
    </lineage>
</organism>
<feature type="non-terminal residue" evidence="1">
    <location>
        <position position="62"/>
    </location>
</feature>
<protein>
    <submittedName>
        <fullName evidence="1">NAD-dependent succinate-semialdehyde dehydrogenase</fullName>
    </submittedName>
</protein>
<reference evidence="1" key="1">
    <citation type="journal article" date="2021" name="PeerJ">
        <title>Extensive microbial diversity within the chicken gut microbiome revealed by metagenomics and culture.</title>
        <authorList>
            <person name="Gilroy R."/>
            <person name="Ravi A."/>
            <person name="Getino M."/>
            <person name="Pursley I."/>
            <person name="Horton D.L."/>
            <person name="Alikhan N.F."/>
            <person name="Baker D."/>
            <person name="Gharbi K."/>
            <person name="Hall N."/>
            <person name="Watson M."/>
            <person name="Adriaenssens E.M."/>
            <person name="Foster-Nyarko E."/>
            <person name="Jarju S."/>
            <person name="Secka A."/>
            <person name="Antonio M."/>
            <person name="Oren A."/>
            <person name="Chaudhuri R.R."/>
            <person name="La Ragione R."/>
            <person name="Hildebrand F."/>
            <person name="Pallen M.J."/>
        </authorList>
    </citation>
    <scope>NUCLEOTIDE SEQUENCE</scope>
    <source>
        <strain evidence="1">1647</strain>
    </source>
</reference>
<proteinExistence type="predicted"/>
<dbReference type="EMBL" id="DYWO01000292">
    <property type="protein sequence ID" value="HJF50079.1"/>
    <property type="molecule type" value="Genomic_DNA"/>
</dbReference>
<dbReference type="AlphaFoldDB" id="A0A921KQU3"/>
<dbReference type="Proteomes" id="UP000775129">
    <property type="component" value="Unassembled WGS sequence"/>
</dbReference>